<dbReference type="Pfam" id="PF02130">
    <property type="entry name" value="YbeY"/>
    <property type="match status" value="1"/>
</dbReference>
<accession>A0A4R2LNL2</accession>
<protein>
    <recommendedName>
        <fullName evidence="8">Endoribonuclease YbeY</fullName>
        <ecNumber evidence="8">3.1.-.-</ecNumber>
    </recommendedName>
</protein>
<proteinExistence type="inferred from homology"/>
<comment type="caution">
    <text evidence="9">The sequence shown here is derived from an EMBL/GenBank/DDBJ whole genome shotgun (WGS) entry which is preliminary data.</text>
</comment>
<evidence type="ECO:0000256" key="5">
    <source>
        <dbReference type="ARBA" id="ARBA00022759"/>
    </source>
</evidence>
<dbReference type="InterPro" id="IPR002036">
    <property type="entry name" value="YbeY"/>
</dbReference>
<comment type="subcellular location">
    <subcellularLocation>
        <location evidence="8">Cytoplasm</location>
    </subcellularLocation>
</comment>
<dbReference type="OrthoDB" id="9807740at2"/>
<feature type="binding site" evidence="8">
    <location>
        <position position="120"/>
    </location>
    <ligand>
        <name>Zn(2+)</name>
        <dbReference type="ChEBI" id="CHEBI:29105"/>
        <note>catalytic</note>
    </ligand>
</feature>
<dbReference type="PANTHER" id="PTHR46986:SF1">
    <property type="entry name" value="ENDORIBONUCLEASE YBEY, CHLOROPLASTIC"/>
    <property type="match status" value="1"/>
</dbReference>
<dbReference type="GO" id="GO:0008270">
    <property type="term" value="F:zinc ion binding"/>
    <property type="evidence" value="ECO:0007669"/>
    <property type="project" value="UniProtKB-UniRule"/>
</dbReference>
<reference evidence="9 10" key="1">
    <citation type="submission" date="2019-03" db="EMBL/GenBank/DDBJ databases">
        <title>Genomic Encyclopedia of Type Strains, Phase IV (KMG-IV): sequencing the most valuable type-strain genomes for metagenomic binning, comparative biology and taxonomic classification.</title>
        <authorList>
            <person name="Goeker M."/>
        </authorList>
    </citation>
    <scope>NUCLEOTIDE SEQUENCE [LARGE SCALE GENOMIC DNA]</scope>
    <source>
        <strain evidence="9 10">DSM 25287</strain>
    </source>
</reference>
<comment type="cofactor">
    <cofactor evidence="8">
        <name>Zn(2+)</name>
        <dbReference type="ChEBI" id="CHEBI:29105"/>
    </cofactor>
    <text evidence="8">Binds 1 zinc ion.</text>
</comment>
<comment type="function">
    <text evidence="8">Single strand-specific metallo-endoribonuclease involved in late-stage 70S ribosome quality control and in maturation of the 3' terminus of the 16S rRNA.</text>
</comment>
<evidence type="ECO:0000256" key="8">
    <source>
        <dbReference type="HAMAP-Rule" id="MF_00009"/>
    </source>
</evidence>
<evidence type="ECO:0000256" key="1">
    <source>
        <dbReference type="ARBA" id="ARBA00010875"/>
    </source>
</evidence>
<dbReference type="InterPro" id="IPR023091">
    <property type="entry name" value="MetalPrtase_cat_dom_sf_prd"/>
</dbReference>
<gene>
    <name evidence="8" type="primary">ybeY</name>
    <name evidence="9" type="ORF">EV699_11070</name>
</gene>
<evidence type="ECO:0000313" key="10">
    <source>
        <dbReference type="Proteomes" id="UP000295765"/>
    </source>
</evidence>
<comment type="similarity">
    <text evidence="1 8">Belongs to the endoribonuclease YbeY family.</text>
</comment>
<keyword evidence="2 8" id="KW-0690">Ribosome biogenesis</keyword>
<dbReference type="GO" id="GO:0006364">
    <property type="term" value="P:rRNA processing"/>
    <property type="evidence" value="ECO:0007669"/>
    <property type="project" value="UniProtKB-UniRule"/>
</dbReference>
<dbReference type="NCBIfam" id="TIGR00043">
    <property type="entry name" value="rRNA maturation RNase YbeY"/>
    <property type="match status" value="1"/>
</dbReference>
<organism evidence="9 10">
    <name type="scientific">Plasticicumulans lactativorans</name>
    <dbReference type="NCBI Taxonomy" id="1133106"/>
    <lineage>
        <taxon>Bacteria</taxon>
        <taxon>Pseudomonadati</taxon>
        <taxon>Pseudomonadota</taxon>
        <taxon>Gammaproteobacteria</taxon>
        <taxon>Candidatus Competibacteraceae</taxon>
        <taxon>Plasticicumulans</taxon>
    </lineage>
</organism>
<keyword evidence="8" id="KW-0963">Cytoplasm</keyword>
<evidence type="ECO:0000256" key="4">
    <source>
        <dbReference type="ARBA" id="ARBA00022723"/>
    </source>
</evidence>
<keyword evidence="10" id="KW-1185">Reference proteome</keyword>
<dbReference type="PANTHER" id="PTHR46986">
    <property type="entry name" value="ENDORIBONUCLEASE YBEY, CHLOROPLASTIC"/>
    <property type="match status" value="1"/>
</dbReference>
<evidence type="ECO:0000256" key="6">
    <source>
        <dbReference type="ARBA" id="ARBA00022801"/>
    </source>
</evidence>
<dbReference type="EMBL" id="SLWY01000010">
    <property type="protein sequence ID" value="TCO81045.1"/>
    <property type="molecule type" value="Genomic_DNA"/>
</dbReference>
<name>A0A4R2LNL2_9GAMM</name>
<feature type="binding site" evidence="8">
    <location>
        <position position="116"/>
    </location>
    <ligand>
        <name>Zn(2+)</name>
        <dbReference type="ChEBI" id="CHEBI:29105"/>
        <note>catalytic</note>
    </ligand>
</feature>
<dbReference type="GO" id="GO:0004521">
    <property type="term" value="F:RNA endonuclease activity"/>
    <property type="evidence" value="ECO:0007669"/>
    <property type="project" value="UniProtKB-UniRule"/>
</dbReference>
<dbReference type="InterPro" id="IPR020549">
    <property type="entry name" value="YbeY_CS"/>
</dbReference>
<keyword evidence="3 8" id="KW-0540">Nuclease</keyword>
<keyword evidence="5 8" id="KW-0255">Endonuclease</keyword>
<dbReference type="EC" id="3.1.-.-" evidence="8"/>
<dbReference type="GO" id="GO:0005737">
    <property type="term" value="C:cytoplasm"/>
    <property type="evidence" value="ECO:0007669"/>
    <property type="project" value="UniProtKB-SubCell"/>
</dbReference>
<sequence>MTLQLDLQIAAAAAGLPGATDIGHWAEAALAGAAFTDPAEMTVRIVDEAESAELNVAYRGKHGPTNVLSFPFDAPAGVELEPELLGDLVICAPVVAREAVEQGKATAAHWAHMVVHGTLHLLGYDHEVEAEAEAMERLETGILRGLGFPDPYGDDEPR</sequence>
<dbReference type="Proteomes" id="UP000295765">
    <property type="component" value="Unassembled WGS sequence"/>
</dbReference>
<evidence type="ECO:0000256" key="2">
    <source>
        <dbReference type="ARBA" id="ARBA00022517"/>
    </source>
</evidence>
<keyword evidence="8" id="KW-0698">rRNA processing</keyword>
<evidence type="ECO:0000256" key="7">
    <source>
        <dbReference type="ARBA" id="ARBA00022833"/>
    </source>
</evidence>
<dbReference type="SUPFAM" id="SSF55486">
    <property type="entry name" value="Metalloproteases ('zincins'), catalytic domain"/>
    <property type="match status" value="1"/>
</dbReference>
<evidence type="ECO:0000256" key="3">
    <source>
        <dbReference type="ARBA" id="ARBA00022722"/>
    </source>
</evidence>
<dbReference type="AlphaFoldDB" id="A0A4R2LNL2"/>
<dbReference type="PROSITE" id="PS01306">
    <property type="entry name" value="UPF0054"/>
    <property type="match status" value="1"/>
</dbReference>
<dbReference type="RefSeq" id="WP_132542232.1">
    <property type="nucleotide sequence ID" value="NZ_SLWY01000010.1"/>
</dbReference>
<feature type="binding site" evidence="8">
    <location>
        <position position="126"/>
    </location>
    <ligand>
        <name>Zn(2+)</name>
        <dbReference type="ChEBI" id="CHEBI:29105"/>
        <note>catalytic</note>
    </ligand>
</feature>
<dbReference type="Gene3D" id="3.40.390.30">
    <property type="entry name" value="Metalloproteases ('zincins'), catalytic domain"/>
    <property type="match status" value="1"/>
</dbReference>
<dbReference type="HAMAP" id="MF_00009">
    <property type="entry name" value="Endoribonucl_YbeY"/>
    <property type="match status" value="1"/>
</dbReference>
<keyword evidence="6 8" id="KW-0378">Hydrolase</keyword>
<keyword evidence="7 8" id="KW-0862">Zinc</keyword>
<keyword evidence="4 8" id="KW-0479">Metal-binding</keyword>
<evidence type="ECO:0000313" key="9">
    <source>
        <dbReference type="EMBL" id="TCO81045.1"/>
    </source>
</evidence>
<dbReference type="GO" id="GO:0004222">
    <property type="term" value="F:metalloendopeptidase activity"/>
    <property type="evidence" value="ECO:0007669"/>
    <property type="project" value="InterPro"/>
</dbReference>